<organism evidence="2 3">
    <name type="scientific">Hepatospora eriocheir</name>
    <dbReference type="NCBI Taxonomy" id="1081669"/>
    <lineage>
        <taxon>Eukaryota</taxon>
        <taxon>Fungi</taxon>
        <taxon>Fungi incertae sedis</taxon>
        <taxon>Microsporidia</taxon>
        <taxon>Hepatosporidae</taxon>
        <taxon>Hepatospora</taxon>
    </lineage>
</organism>
<feature type="transmembrane region" description="Helical" evidence="1">
    <location>
        <begin position="87"/>
        <end position="106"/>
    </location>
</feature>
<accession>A0A1X0Q5B2</accession>
<keyword evidence="1" id="KW-0472">Membrane</keyword>
<evidence type="ECO:0000313" key="2">
    <source>
        <dbReference type="EMBL" id="ORD92782.1"/>
    </source>
</evidence>
<dbReference type="EMBL" id="LTAI01002299">
    <property type="protein sequence ID" value="ORD92782.1"/>
    <property type="molecule type" value="Genomic_DNA"/>
</dbReference>
<dbReference type="Proteomes" id="UP000192501">
    <property type="component" value="Unassembled WGS sequence"/>
</dbReference>
<proteinExistence type="predicted"/>
<dbReference type="VEuPathDB" id="MicrosporidiaDB:HERIO_73"/>
<comment type="caution">
    <text evidence="2">The sequence shown here is derived from an EMBL/GenBank/DDBJ whole genome shotgun (WGS) entry which is preliminary data.</text>
</comment>
<gene>
    <name evidence="2" type="ORF">A0H76_2880</name>
</gene>
<protein>
    <submittedName>
        <fullName evidence="2">Uncharacterized protein</fullName>
    </submittedName>
</protein>
<dbReference type="VEuPathDB" id="MicrosporidiaDB:A0H76_2880"/>
<name>A0A1X0Q5B2_9MICR</name>
<sequence>MKEVYEQDRERIEVLNDKTLKTRTDSISSKKQQGGFKLLIDIFKGTVISLFLMITDVLSVRTAFFDLNLSENEKLLYKGCQDKLNELSYIIFNISMMLSTLIYTNFGSLKTFMIGSAVFESRSITSDIARTVFDYFIEQGVPK</sequence>
<evidence type="ECO:0000313" key="3">
    <source>
        <dbReference type="Proteomes" id="UP000192501"/>
    </source>
</evidence>
<dbReference type="AlphaFoldDB" id="A0A1X0Q5B2"/>
<keyword evidence="1" id="KW-1133">Transmembrane helix</keyword>
<feature type="transmembrane region" description="Helical" evidence="1">
    <location>
        <begin position="47"/>
        <end position="67"/>
    </location>
</feature>
<keyword evidence="1" id="KW-0812">Transmembrane</keyword>
<reference evidence="2 3" key="1">
    <citation type="journal article" date="2017" name="Environ. Microbiol.">
        <title>Decay of the glycolytic pathway and adaptation to intranuclear parasitism within Enterocytozoonidae microsporidia.</title>
        <authorList>
            <person name="Wiredu Boakye D."/>
            <person name="Jaroenlak P."/>
            <person name="Prachumwat A."/>
            <person name="Williams T.A."/>
            <person name="Bateman K.S."/>
            <person name="Itsathitphaisarn O."/>
            <person name="Sritunyalucksana K."/>
            <person name="Paszkiewicz K.H."/>
            <person name="Moore K.A."/>
            <person name="Stentiford G.D."/>
            <person name="Williams B.A."/>
        </authorList>
    </citation>
    <scope>NUCLEOTIDE SEQUENCE [LARGE SCALE GENOMIC DNA]</scope>
    <source>
        <strain evidence="3">canceri</strain>
    </source>
</reference>
<evidence type="ECO:0000256" key="1">
    <source>
        <dbReference type="SAM" id="Phobius"/>
    </source>
</evidence>